<evidence type="ECO:0000313" key="4">
    <source>
        <dbReference type="Proteomes" id="UP000245051"/>
    </source>
</evidence>
<keyword evidence="4" id="KW-1185">Reference proteome</keyword>
<feature type="region of interest" description="Disordered" evidence="1">
    <location>
        <begin position="53"/>
        <end position="84"/>
    </location>
</feature>
<accession>A0A2S1Z089</accession>
<evidence type="ECO:0000313" key="2">
    <source>
        <dbReference type="EMBL" id="AWK09797.1"/>
    </source>
</evidence>
<sequence length="84" mass="9323">MNLTSEQAAELRTLAADRHVTADVALRARIVLWAGEGRRRRDIAELAGVSARTVDRTSEVPAQDGQFDRRRASTARPRATHRST</sequence>
<evidence type="ECO:0000313" key="5">
    <source>
        <dbReference type="Proteomes" id="UP000265354"/>
    </source>
</evidence>
<reference evidence="2 4" key="1">
    <citation type="submission" date="2018-05" db="EMBL/GenBank/DDBJ databases">
        <title>Complete genome sequence of the Type Strain of Streptomyces spongiicola HNM0071, the producer of staurosporine.</title>
        <authorList>
            <person name="Zhou S."/>
            <person name="Huang X."/>
        </authorList>
    </citation>
    <scope>NUCLEOTIDE SEQUENCE [LARGE SCALE GENOMIC DNA]</scope>
    <source>
        <strain evidence="2 4">HNM0071</strain>
    </source>
</reference>
<reference evidence="3 5" key="2">
    <citation type="submission" date="2018-07" db="EMBL/GenBank/DDBJ databases">
        <title>Whole Genome Shotgun Sequence of Streptomyces spongiicola strain 531S.</title>
        <authorList>
            <person name="Dohra H."/>
            <person name="Kodani S."/>
        </authorList>
    </citation>
    <scope>NUCLEOTIDE SEQUENCE [LARGE SCALE GENOMIC DNA]</scope>
    <source>
        <strain evidence="3 5">531S</strain>
    </source>
</reference>
<evidence type="ECO:0000313" key="3">
    <source>
        <dbReference type="EMBL" id="GBQ04458.1"/>
    </source>
</evidence>
<protein>
    <recommendedName>
        <fullName evidence="6">Helix-turn-helix domain-containing protein</fullName>
    </recommendedName>
</protein>
<dbReference type="KEGG" id="sspo:DDQ41_13720"/>
<dbReference type="InterPro" id="IPR009057">
    <property type="entry name" value="Homeodomain-like_sf"/>
</dbReference>
<dbReference type="Proteomes" id="UP000245051">
    <property type="component" value="Chromosome"/>
</dbReference>
<organism evidence="3 5">
    <name type="scientific">Streptomyces spongiicola</name>
    <dbReference type="NCBI Taxonomy" id="1690221"/>
    <lineage>
        <taxon>Bacteria</taxon>
        <taxon>Bacillati</taxon>
        <taxon>Actinomycetota</taxon>
        <taxon>Actinomycetes</taxon>
        <taxon>Kitasatosporales</taxon>
        <taxon>Streptomycetaceae</taxon>
        <taxon>Streptomyces</taxon>
    </lineage>
</organism>
<evidence type="ECO:0000256" key="1">
    <source>
        <dbReference type="SAM" id="MobiDB-lite"/>
    </source>
</evidence>
<proteinExistence type="predicted"/>
<dbReference type="OrthoDB" id="2375382at2"/>
<dbReference type="SUPFAM" id="SSF46689">
    <property type="entry name" value="Homeodomain-like"/>
    <property type="match status" value="1"/>
</dbReference>
<dbReference type="Proteomes" id="UP000265354">
    <property type="component" value="Unassembled WGS sequence"/>
</dbReference>
<dbReference type="EMBL" id="BGZL01000055">
    <property type="protein sequence ID" value="GBQ04458.1"/>
    <property type="molecule type" value="Genomic_DNA"/>
</dbReference>
<evidence type="ECO:0008006" key="6">
    <source>
        <dbReference type="Google" id="ProtNLM"/>
    </source>
</evidence>
<name>A0A2S1Z089_9ACTN</name>
<gene>
    <name evidence="2" type="ORF">DDQ41_13720</name>
    <name evidence="3" type="ORF">SSP531S_59550</name>
</gene>
<dbReference type="AlphaFoldDB" id="A0A2S1Z089"/>
<dbReference type="EMBL" id="CP029254">
    <property type="protein sequence ID" value="AWK09797.1"/>
    <property type="molecule type" value="Genomic_DNA"/>
</dbReference>